<feature type="transmembrane region" description="Helical" evidence="6">
    <location>
        <begin position="192"/>
        <end position="211"/>
    </location>
</feature>
<feature type="transmembrane region" description="Helical" evidence="6">
    <location>
        <begin position="218"/>
        <end position="233"/>
    </location>
</feature>
<dbReference type="GO" id="GO:0016874">
    <property type="term" value="F:ligase activity"/>
    <property type="evidence" value="ECO:0007669"/>
    <property type="project" value="UniProtKB-KW"/>
</dbReference>
<keyword evidence="2 6" id="KW-0812">Transmembrane</keyword>
<keyword evidence="4 6" id="KW-0472">Membrane</keyword>
<dbReference type="RefSeq" id="WP_179618166.1">
    <property type="nucleotide sequence ID" value="NZ_JACCBW010000001.1"/>
</dbReference>
<feature type="transmembrane region" description="Helical" evidence="6">
    <location>
        <begin position="138"/>
        <end position="155"/>
    </location>
</feature>
<evidence type="ECO:0000256" key="1">
    <source>
        <dbReference type="ARBA" id="ARBA00004141"/>
    </source>
</evidence>
<feature type="transmembrane region" description="Helical" evidence="6">
    <location>
        <begin position="108"/>
        <end position="126"/>
    </location>
</feature>
<gene>
    <name evidence="8" type="ORF">F4692_000629</name>
</gene>
<comment type="subcellular location">
    <subcellularLocation>
        <location evidence="1">Membrane</location>
        <topology evidence="1">Multi-pass membrane protein</topology>
    </subcellularLocation>
</comment>
<keyword evidence="3 6" id="KW-1133">Transmembrane helix</keyword>
<dbReference type="GO" id="GO:0016020">
    <property type="term" value="C:membrane"/>
    <property type="evidence" value="ECO:0007669"/>
    <property type="project" value="UniProtKB-SubCell"/>
</dbReference>
<feature type="transmembrane region" description="Helical" evidence="6">
    <location>
        <begin position="239"/>
        <end position="255"/>
    </location>
</feature>
<evidence type="ECO:0000256" key="2">
    <source>
        <dbReference type="ARBA" id="ARBA00022692"/>
    </source>
</evidence>
<keyword evidence="9" id="KW-1185">Reference proteome</keyword>
<evidence type="ECO:0000313" key="8">
    <source>
        <dbReference type="EMBL" id="NYE35525.1"/>
    </source>
</evidence>
<feature type="domain" description="O-antigen ligase-related" evidence="7">
    <location>
        <begin position="223"/>
        <end position="350"/>
    </location>
</feature>
<feature type="transmembrane region" description="Helical" evidence="6">
    <location>
        <begin position="262"/>
        <end position="288"/>
    </location>
</feature>
<keyword evidence="8" id="KW-0436">Ligase</keyword>
<reference evidence="8 9" key="2">
    <citation type="submission" date="2020-08" db="EMBL/GenBank/DDBJ databases">
        <title>The Agave Microbiome: Exploring the role of microbial communities in plant adaptations to desert environments.</title>
        <authorList>
            <person name="Partida-Martinez L.P."/>
        </authorList>
    </citation>
    <scope>NUCLEOTIDE SEQUENCE [LARGE SCALE GENOMIC DNA]</scope>
    <source>
        <strain evidence="8 9">AT2.17</strain>
    </source>
</reference>
<comment type="caution">
    <text evidence="8">The sequence shown here is derived from an EMBL/GenBank/DDBJ whole genome shotgun (WGS) entry which is preliminary data.</text>
</comment>
<dbReference type="InterPro" id="IPR007016">
    <property type="entry name" value="O-antigen_ligase-rel_domated"/>
</dbReference>
<protein>
    <submittedName>
        <fullName evidence="8">O-antigen ligase</fullName>
    </submittedName>
</protein>
<dbReference type="PANTHER" id="PTHR37422">
    <property type="entry name" value="TEICHURONIC ACID BIOSYNTHESIS PROTEIN TUAE"/>
    <property type="match status" value="1"/>
</dbReference>
<dbReference type="InterPro" id="IPR051533">
    <property type="entry name" value="WaaL-like"/>
</dbReference>
<feature type="transmembrane region" description="Helical" evidence="6">
    <location>
        <begin position="40"/>
        <end position="58"/>
    </location>
</feature>
<accession>A0A7Y9H049</accession>
<evidence type="ECO:0000256" key="5">
    <source>
        <dbReference type="SAM" id="MobiDB-lite"/>
    </source>
</evidence>
<organism evidence="8 9">
    <name type="scientific">Nocardioides cavernae</name>
    <dbReference type="NCBI Taxonomy" id="1921566"/>
    <lineage>
        <taxon>Bacteria</taxon>
        <taxon>Bacillati</taxon>
        <taxon>Actinomycetota</taxon>
        <taxon>Actinomycetes</taxon>
        <taxon>Propionibacteriales</taxon>
        <taxon>Nocardioidaceae</taxon>
        <taxon>Nocardioides</taxon>
    </lineage>
</organism>
<feature type="transmembrane region" description="Helical" evidence="6">
    <location>
        <begin position="78"/>
        <end position="96"/>
    </location>
</feature>
<evidence type="ECO:0000256" key="6">
    <source>
        <dbReference type="SAM" id="Phobius"/>
    </source>
</evidence>
<evidence type="ECO:0000256" key="3">
    <source>
        <dbReference type="ARBA" id="ARBA00022989"/>
    </source>
</evidence>
<sequence length="469" mass="49158">MTVMDGSPARGADATTLLTLYVVLLWGIPSSMVVPALGSAGSPSNLLGVAAFFWWVWFHVRRTEPLGAGVQPVRAAMLGWLLVMLVVYAHAMAGPIPGDEISVADNGVLRLLGMAGILLVANDGITSWDRLHTLLRRLALAAGAVAVLGFVQYVTKDIWIDRLSIPGLSPGVVTELGARSGFVRPSGTSASAIEYGVVLSMALPLVIALAGSGTHRRWVYRLLLVPMILSIYLSVSRSAYLCAAVALVVLAISWTNRQRLQALGFAAMVSAVLYVTVPGLLGAILGLFSNADEDPSVASRTGSYDIAGAFIADSPWVGRGFGTFLPRYWILDNGYLGLLIEGGILGLVGLLLVLGSGLVAAHRAGRDVPEEDHELSRALMASILAGATCLAFFDTFAFPQSSGCVFLVLGAAGAMRRLAVRRSEDVAAERLLPESGDRVASPPPADQSGDPAPDGSPTDTRVTTDIAGS</sequence>
<feature type="region of interest" description="Disordered" evidence="5">
    <location>
        <begin position="429"/>
        <end position="469"/>
    </location>
</feature>
<feature type="transmembrane region" description="Helical" evidence="6">
    <location>
        <begin position="334"/>
        <end position="354"/>
    </location>
</feature>
<dbReference type="AlphaFoldDB" id="A0A7Y9H049"/>
<dbReference type="EMBL" id="JACCBW010000001">
    <property type="protein sequence ID" value="NYE35525.1"/>
    <property type="molecule type" value="Genomic_DNA"/>
</dbReference>
<evidence type="ECO:0000256" key="4">
    <source>
        <dbReference type="ARBA" id="ARBA00023136"/>
    </source>
</evidence>
<dbReference type="Proteomes" id="UP000549911">
    <property type="component" value="Unassembled WGS sequence"/>
</dbReference>
<dbReference type="PANTHER" id="PTHR37422:SF13">
    <property type="entry name" value="LIPOPOLYSACCHARIDE BIOSYNTHESIS PROTEIN PA4999-RELATED"/>
    <property type="match status" value="1"/>
</dbReference>
<name>A0A7Y9H049_9ACTN</name>
<evidence type="ECO:0000313" key="9">
    <source>
        <dbReference type="Proteomes" id="UP000549911"/>
    </source>
</evidence>
<dbReference type="Pfam" id="PF04932">
    <property type="entry name" value="Wzy_C"/>
    <property type="match status" value="1"/>
</dbReference>
<reference evidence="8 9" key="1">
    <citation type="submission" date="2020-07" db="EMBL/GenBank/DDBJ databases">
        <authorList>
            <person name="Partida-Martinez L."/>
            <person name="Huntemann M."/>
            <person name="Clum A."/>
            <person name="Wang J."/>
            <person name="Palaniappan K."/>
            <person name="Ritter S."/>
            <person name="Chen I.-M."/>
            <person name="Stamatis D."/>
            <person name="Reddy T."/>
            <person name="O'Malley R."/>
            <person name="Daum C."/>
            <person name="Shapiro N."/>
            <person name="Ivanova N."/>
            <person name="Kyrpides N."/>
            <person name="Woyke T."/>
        </authorList>
    </citation>
    <scope>NUCLEOTIDE SEQUENCE [LARGE SCALE GENOMIC DNA]</scope>
    <source>
        <strain evidence="8 9">AT2.17</strain>
    </source>
</reference>
<proteinExistence type="predicted"/>
<evidence type="ECO:0000259" key="7">
    <source>
        <dbReference type="Pfam" id="PF04932"/>
    </source>
</evidence>